<dbReference type="PANTHER" id="PTHR11705">
    <property type="entry name" value="PROTEASE FAMILY M14 CARBOXYPEPTIDASE A,B"/>
    <property type="match status" value="1"/>
</dbReference>
<evidence type="ECO:0000256" key="5">
    <source>
        <dbReference type="PROSITE-ProRule" id="PRU01379"/>
    </source>
</evidence>
<dbReference type="PRINTS" id="PR00765">
    <property type="entry name" value="CRBOXYPTASEA"/>
</dbReference>
<comment type="caution">
    <text evidence="9">The sequence shown here is derived from an EMBL/GenBank/DDBJ whole genome shotgun (WGS) entry which is preliminary data.</text>
</comment>
<dbReference type="RefSeq" id="WP_251779598.1">
    <property type="nucleotide sequence ID" value="NZ_JAMKFE010000010.1"/>
</dbReference>
<gene>
    <name evidence="9" type="ORF">M8A51_16435</name>
</gene>
<evidence type="ECO:0000256" key="3">
    <source>
        <dbReference type="ARBA" id="ARBA00022723"/>
    </source>
</evidence>
<keyword evidence="3" id="KW-0479">Metal-binding</keyword>
<comment type="cofactor">
    <cofactor evidence="1">
        <name>Zn(2+)</name>
        <dbReference type="ChEBI" id="CHEBI:29105"/>
    </cofactor>
</comment>
<dbReference type="Proteomes" id="UP001165541">
    <property type="component" value="Unassembled WGS sequence"/>
</dbReference>
<evidence type="ECO:0000256" key="4">
    <source>
        <dbReference type="ARBA" id="ARBA00022833"/>
    </source>
</evidence>
<protein>
    <submittedName>
        <fullName evidence="9">PKD domain-containing protein</fullName>
    </submittedName>
</protein>
<feature type="domain" description="Peptidase M14" evidence="8">
    <location>
        <begin position="147"/>
        <end position="456"/>
    </location>
</feature>
<dbReference type="CDD" id="cd00146">
    <property type="entry name" value="PKD"/>
    <property type="match status" value="1"/>
</dbReference>
<evidence type="ECO:0000313" key="10">
    <source>
        <dbReference type="Proteomes" id="UP001165541"/>
    </source>
</evidence>
<comment type="similarity">
    <text evidence="2 5">Belongs to the peptidase M14 family.</text>
</comment>
<dbReference type="SMART" id="SM00089">
    <property type="entry name" value="PKD"/>
    <property type="match status" value="1"/>
</dbReference>
<dbReference type="Gene3D" id="3.40.630.10">
    <property type="entry name" value="Zn peptidases"/>
    <property type="match status" value="1"/>
</dbReference>
<dbReference type="InterPro" id="IPR035986">
    <property type="entry name" value="PKD_dom_sf"/>
</dbReference>
<dbReference type="InterPro" id="IPR000601">
    <property type="entry name" value="PKD_dom"/>
</dbReference>
<dbReference type="SUPFAM" id="SSF49299">
    <property type="entry name" value="PKD domain"/>
    <property type="match status" value="1"/>
</dbReference>
<evidence type="ECO:0000313" key="9">
    <source>
        <dbReference type="EMBL" id="MCM5681115.1"/>
    </source>
</evidence>
<dbReference type="Pfam" id="PF18911">
    <property type="entry name" value="PKD_4"/>
    <property type="match status" value="1"/>
</dbReference>
<dbReference type="Pfam" id="PF00246">
    <property type="entry name" value="Peptidase_M14"/>
    <property type="match status" value="1"/>
</dbReference>
<feature type="domain" description="PKD" evidence="7">
    <location>
        <begin position="586"/>
        <end position="666"/>
    </location>
</feature>
<accession>A0ABT0YQU8</accession>
<evidence type="ECO:0000256" key="6">
    <source>
        <dbReference type="SAM" id="SignalP"/>
    </source>
</evidence>
<feature type="signal peptide" evidence="6">
    <location>
        <begin position="1"/>
        <end position="28"/>
    </location>
</feature>
<sequence length="744" mass="80612">MKTTSLNARCKAAAVAAACALAAAFAVAAPNHPEAATQLRAKERQRTHIYKAHFPDPATARKAAISLHANLLEADYDQGYLVFELQADEIATLQRFGFRIERADDFIARRDRLLSDIEAANAARASKSAAGAASTDAGIQAIPGYACYRTVEENHADAEAMVAEHPQLADWFSIGESWQRQQGQGGYELRVLKLTNKAIGGDKPKLLINSAIHAREYATTPLVLDFARWLLDGHGQDADATWILDHHEVHLLLHTNPDGRKRAEAGILWRKNVNMNYCPHGDWPGADLNRNFTFDWNVTDGVGSSGDQCSQVYRGPRAGSEPEVQALERYIRNLWPDRRGPGRTDPAPADTSGIHLDIHSYSQLVLWPWGTGTEPAPNGNALQTLGRRFAFFNKYTPTQSIGLYPTDGTSDGPSYGELGVAAYTFELGTSFFQDCQTYEHTIKPDNLPALVYAAKVSRAPYQMPGGPDVTSLIVFDDDGAPVGTPVWIEGIATDERYNNSNGTEPTQAIAAVEAYIGTPPWIPGAAAVPLEPIDGAYDAKSERFDGVLPTKGLKPGRHIVYVRSRDASGQFGPVSAVFVDVTDPPPPVPLHAAFKAECQGLACSFDGSLSSGNITAYAWDFGDGMHATGRNASHTYRSGGTYQVMLSVTDGSVSRTATQSVTVTAPPTIELTASVRSYWLAGRVQLRWSGATGDRVDIYRNGVRATSARNDGSYTEWRSPGTWRYKVCQAGSAAVCSAEQTVSF</sequence>
<keyword evidence="10" id="KW-1185">Reference proteome</keyword>
<reference evidence="9" key="1">
    <citation type="submission" date="2022-05" db="EMBL/GenBank/DDBJ databases">
        <title>Schlegelella sp. nov., isolated from mangrove soil.</title>
        <authorList>
            <person name="Liu Y."/>
            <person name="Ge X."/>
            <person name="Liu W."/>
        </authorList>
    </citation>
    <scope>NUCLEOTIDE SEQUENCE</scope>
    <source>
        <strain evidence="9">S2-27</strain>
    </source>
</reference>
<dbReference type="InterPro" id="IPR022409">
    <property type="entry name" value="PKD/Chitinase_dom"/>
</dbReference>
<evidence type="ECO:0000256" key="2">
    <source>
        <dbReference type="ARBA" id="ARBA00005988"/>
    </source>
</evidence>
<proteinExistence type="inferred from homology"/>
<dbReference type="PANTHER" id="PTHR11705:SF119">
    <property type="entry name" value="OS02G0119300 PROTEIN"/>
    <property type="match status" value="1"/>
</dbReference>
<organism evidence="9 10">
    <name type="scientific">Caldimonas mangrovi</name>
    <dbReference type="NCBI Taxonomy" id="2944811"/>
    <lineage>
        <taxon>Bacteria</taxon>
        <taxon>Pseudomonadati</taxon>
        <taxon>Pseudomonadota</taxon>
        <taxon>Betaproteobacteria</taxon>
        <taxon>Burkholderiales</taxon>
        <taxon>Sphaerotilaceae</taxon>
        <taxon>Caldimonas</taxon>
    </lineage>
</organism>
<evidence type="ECO:0000259" key="7">
    <source>
        <dbReference type="PROSITE" id="PS50093"/>
    </source>
</evidence>
<evidence type="ECO:0000259" key="8">
    <source>
        <dbReference type="PROSITE" id="PS52035"/>
    </source>
</evidence>
<name>A0ABT0YQU8_9BURK</name>
<feature type="active site" description="Proton donor/acceptor" evidence="5">
    <location>
        <position position="426"/>
    </location>
</feature>
<evidence type="ECO:0000256" key="1">
    <source>
        <dbReference type="ARBA" id="ARBA00001947"/>
    </source>
</evidence>
<dbReference type="InterPro" id="IPR057247">
    <property type="entry name" value="CARBOXYPEPT_ZN_2"/>
</dbReference>
<keyword evidence="6" id="KW-0732">Signal</keyword>
<keyword evidence="4" id="KW-0862">Zinc</keyword>
<dbReference type="CDD" id="cd06226">
    <property type="entry name" value="M14_CPT_like"/>
    <property type="match status" value="1"/>
</dbReference>
<dbReference type="SMART" id="SM00631">
    <property type="entry name" value="Zn_pept"/>
    <property type="match status" value="1"/>
</dbReference>
<dbReference type="Gene3D" id="2.60.40.10">
    <property type="entry name" value="Immunoglobulins"/>
    <property type="match status" value="1"/>
</dbReference>
<dbReference type="InterPro" id="IPR000834">
    <property type="entry name" value="Peptidase_M14"/>
</dbReference>
<dbReference type="PROSITE" id="PS00133">
    <property type="entry name" value="CARBOXYPEPT_ZN_2"/>
    <property type="match status" value="1"/>
</dbReference>
<dbReference type="PROSITE" id="PS50093">
    <property type="entry name" value="PKD"/>
    <property type="match status" value="1"/>
</dbReference>
<dbReference type="EMBL" id="JAMKFE010000010">
    <property type="protein sequence ID" value="MCM5681115.1"/>
    <property type="molecule type" value="Genomic_DNA"/>
</dbReference>
<dbReference type="InterPro" id="IPR013783">
    <property type="entry name" value="Ig-like_fold"/>
</dbReference>
<feature type="chain" id="PRO_5045051955" evidence="6">
    <location>
        <begin position="29"/>
        <end position="744"/>
    </location>
</feature>
<dbReference type="PROSITE" id="PS52035">
    <property type="entry name" value="PEPTIDASE_M14"/>
    <property type="match status" value="1"/>
</dbReference>
<dbReference type="SUPFAM" id="SSF53187">
    <property type="entry name" value="Zn-dependent exopeptidases"/>
    <property type="match status" value="1"/>
</dbReference>